<evidence type="ECO:0000256" key="1">
    <source>
        <dbReference type="ARBA" id="ARBA00005964"/>
    </source>
</evidence>
<keyword evidence="7" id="KW-1185">Reference proteome</keyword>
<accession>A0A9P7UW79</accession>
<protein>
    <recommendedName>
        <fullName evidence="3">Carboxylic ester hydrolase</fullName>
        <ecNumber evidence="3">3.1.1.-</ecNumber>
    </recommendedName>
</protein>
<dbReference type="Gene3D" id="3.40.50.1820">
    <property type="entry name" value="alpha/beta hydrolase"/>
    <property type="match status" value="1"/>
</dbReference>
<dbReference type="EMBL" id="CM032183">
    <property type="protein sequence ID" value="KAG7095881.1"/>
    <property type="molecule type" value="Genomic_DNA"/>
</dbReference>
<dbReference type="Proteomes" id="UP001049176">
    <property type="component" value="Chromosome 3"/>
</dbReference>
<comment type="similarity">
    <text evidence="1 3">Belongs to the type-B carboxylesterase/lipase family.</text>
</comment>
<evidence type="ECO:0000256" key="2">
    <source>
        <dbReference type="ARBA" id="ARBA00022801"/>
    </source>
</evidence>
<dbReference type="RefSeq" id="XP_043012351.1">
    <property type="nucleotide sequence ID" value="XM_043151257.1"/>
</dbReference>
<evidence type="ECO:0000256" key="3">
    <source>
        <dbReference type="RuleBase" id="RU361235"/>
    </source>
</evidence>
<dbReference type="PANTHER" id="PTHR11559">
    <property type="entry name" value="CARBOXYLESTERASE"/>
    <property type="match status" value="1"/>
</dbReference>
<dbReference type="AlphaFoldDB" id="A0A9P7UW79"/>
<organism evidence="6 7">
    <name type="scientific">Marasmius oreades</name>
    <name type="common">fairy-ring Marasmius</name>
    <dbReference type="NCBI Taxonomy" id="181124"/>
    <lineage>
        <taxon>Eukaryota</taxon>
        <taxon>Fungi</taxon>
        <taxon>Dikarya</taxon>
        <taxon>Basidiomycota</taxon>
        <taxon>Agaricomycotina</taxon>
        <taxon>Agaricomycetes</taxon>
        <taxon>Agaricomycetidae</taxon>
        <taxon>Agaricales</taxon>
        <taxon>Marasmiineae</taxon>
        <taxon>Marasmiaceae</taxon>
        <taxon>Marasmius</taxon>
    </lineage>
</organism>
<feature type="signal peptide" evidence="3">
    <location>
        <begin position="1"/>
        <end position="21"/>
    </location>
</feature>
<feature type="domain" description="Carboxylesterase type B" evidence="5">
    <location>
        <begin position="29"/>
        <end position="378"/>
    </location>
</feature>
<reference evidence="6" key="1">
    <citation type="journal article" date="2021" name="Genome Biol. Evol.">
        <title>The assembled and annotated genome of the fairy-ring fungus Marasmius oreades.</title>
        <authorList>
            <person name="Hiltunen M."/>
            <person name="Ament-Velasquez S.L."/>
            <person name="Johannesson H."/>
        </authorList>
    </citation>
    <scope>NUCLEOTIDE SEQUENCE</scope>
    <source>
        <strain evidence="6">03SP1</strain>
    </source>
</reference>
<dbReference type="EC" id="3.1.1.-" evidence="3"/>
<feature type="region of interest" description="Disordered" evidence="4">
    <location>
        <begin position="68"/>
        <end position="92"/>
    </location>
</feature>
<keyword evidence="2 3" id="KW-0378">Hydrolase</keyword>
<dbReference type="InterPro" id="IPR019826">
    <property type="entry name" value="Carboxylesterase_B_AS"/>
</dbReference>
<evidence type="ECO:0000256" key="4">
    <source>
        <dbReference type="SAM" id="MobiDB-lite"/>
    </source>
</evidence>
<dbReference type="SUPFAM" id="SSF53474">
    <property type="entry name" value="alpha/beta-Hydrolases"/>
    <property type="match status" value="1"/>
</dbReference>
<evidence type="ECO:0000313" key="6">
    <source>
        <dbReference type="EMBL" id="KAG7095881.1"/>
    </source>
</evidence>
<dbReference type="PROSITE" id="PS00122">
    <property type="entry name" value="CARBOXYLESTERASE_B_1"/>
    <property type="match status" value="1"/>
</dbReference>
<dbReference type="KEGG" id="more:E1B28_006570"/>
<dbReference type="GO" id="GO:0016787">
    <property type="term" value="F:hydrolase activity"/>
    <property type="evidence" value="ECO:0007669"/>
    <property type="project" value="UniProtKB-KW"/>
</dbReference>
<name>A0A9P7UW79_9AGAR</name>
<sequence>MFDFKLLGLLALYGFQPFVAAQPVDSAAPVIDLGYAKYQGIFNETTNVTSFLGMRYAAPPVGELRWQAPRPPLDESSKGVQKADAQPTQCPQALQGAADGNPFVVNSTSHQGLQKRQGGGVAPTDTPISEDCLFINVQYPGNSTSPKSLPVLVYIHGGGYTLGGANLYDGDFLVDQSNQEVIVVVLQYRLGLFGFLAGEKVKSDGALNVGLLDQNFALRWVNQYISEFGGDPDRVTLWGKSAGGGSVLQQVIADGGQTRPQLFRAALASSPYLPAQYHYNDAIPEAVYKQIVDQVNCTSAQDTLDCLRKTDTKALQDVNSNINLAGFYGTFTFVPVIDGKFIQQRPIKAMKEGKVNGKILYAITNSHEGTIYVNSDAAPLTPGVFASQLFPTIGSKEMATVDKLYNGLGSNFDQKSLILGEATFICPAYYLLGAFKNRAFKAEFAVAPAAHLNDIPYTFPSASILTPVNFNNTDFIDAFVQSYLAFTISLNPGDKINGAPSVITPQWNMYNPGNIEMLFNKTEDDLPDIRAGKTDDAFATRCRFWQSISAITSQ</sequence>
<evidence type="ECO:0000259" key="5">
    <source>
        <dbReference type="Pfam" id="PF00135"/>
    </source>
</evidence>
<keyword evidence="3" id="KW-0732">Signal</keyword>
<dbReference type="InterPro" id="IPR050309">
    <property type="entry name" value="Type-B_Carboxylest/Lipase"/>
</dbReference>
<gene>
    <name evidence="6" type="ORF">E1B28_006570</name>
</gene>
<dbReference type="OrthoDB" id="408631at2759"/>
<feature type="chain" id="PRO_5040534785" description="Carboxylic ester hydrolase" evidence="3">
    <location>
        <begin position="22"/>
        <end position="554"/>
    </location>
</feature>
<comment type="caution">
    <text evidence="6">The sequence shown here is derived from an EMBL/GenBank/DDBJ whole genome shotgun (WGS) entry which is preliminary data.</text>
</comment>
<proteinExistence type="inferred from homology"/>
<dbReference type="InterPro" id="IPR029058">
    <property type="entry name" value="AB_hydrolase_fold"/>
</dbReference>
<dbReference type="Pfam" id="PF00135">
    <property type="entry name" value="COesterase"/>
    <property type="match status" value="1"/>
</dbReference>
<dbReference type="GeneID" id="66075646"/>
<dbReference type="InterPro" id="IPR002018">
    <property type="entry name" value="CarbesteraseB"/>
</dbReference>
<evidence type="ECO:0000313" key="7">
    <source>
        <dbReference type="Proteomes" id="UP001049176"/>
    </source>
</evidence>